<dbReference type="Gene3D" id="3.90.70.10">
    <property type="entry name" value="Cysteine proteinases"/>
    <property type="match status" value="1"/>
</dbReference>
<evidence type="ECO:0000256" key="2">
    <source>
        <dbReference type="SAM" id="MobiDB-lite"/>
    </source>
</evidence>
<dbReference type="PANTHER" id="PTHR12411">
    <property type="entry name" value="CYSTEINE PROTEASE FAMILY C1-RELATED"/>
    <property type="match status" value="1"/>
</dbReference>
<feature type="region of interest" description="Disordered" evidence="2">
    <location>
        <begin position="190"/>
        <end position="245"/>
    </location>
</feature>
<keyword evidence="7" id="KW-1185">Reference proteome</keyword>
<evidence type="ECO:0000313" key="7">
    <source>
        <dbReference type="Proteomes" id="UP001152759"/>
    </source>
</evidence>
<feature type="compositionally biased region" description="Low complexity" evidence="2">
    <location>
        <begin position="460"/>
        <end position="477"/>
    </location>
</feature>
<feature type="chain" id="PRO_5040109503" evidence="3">
    <location>
        <begin position="23"/>
        <end position="486"/>
    </location>
</feature>
<dbReference type="InterPro" id="IPR038765">
    <property type="entry name" value="Papain-like_cys_pep_sf"/>
</dbReference>
<reference evidence="6" key="1">
    <citation type="submission" date="2021-12" db="EMBL/GenBank/DDBJ databases">
        <authorList>
            <person name="King R."/>
        </authorList>
    </citation>
    <scope>NUCLEOTIDE SEQUENCE</scope>
</reference>
<dbReference type="Gene3D" id="1.10.287.2250">
    <property type="match status" value="1"/>
</dbReference>
<organism evidence="6 7">
    <name type="scientific">Bemisia tabaci</name>
    <name type="common">Sweetpotato whitefly</name>
    <name type="synonym">Aleurodes tabaci</name>
    <dbReference type="NCBI Taxonomy" id="7038"/>
    <lineage>
        <taxon>Eukaryota</taxon>
        <taxon>Metazoa</taxon>
        <taxon>Ecdysozoa</taxon>
        <taxon>Arthropoda</taxon>
        <taxon>Hexapoda</taxon>
        <taxon>Insecta</taxon>
        <taxon>Pterygota</taxon>
        <taxon>Neoptera</taxon>
        <taxon>Paraneoptera</taxon>
        <taxon>Hemiptera</taxon>
        <taxon>Sternorrhyncha</taxon>
        <taxon>Aleyrodoidea</taxon>
        <taxon>Aleyrodidae</taxon>
        <taxon>Aleyrodinae</taxon>
        <taxon>Bemisia</taxon>
    </lineage>
</organism>
<dbReference type="GO" id="GO:0006508">
    <property type="term" value="P:proteolysis"/>
    <property type="evidence" value="ECO:0007669"/>
    <property type="project" value="InterPro"/>
</dbReference>
<evidence type="ECO:0000259" key="4">
    <source>
        <dbReference type="SMART" id="SM00645"/>
    </source>
</evidence>
<dbReference type="InterPro" id="IPR000668">
    <property type="entry name" value="Peptidase_C1A_C"/>
</dbReference>
<gene>
    <name evidence="6" type="ORF">BEMITA_LOCUS8495</name>
</gene>
<comment type="similarity">
    <text evidence="1">Belongs to the peptidase C1 family.</text>
</comment>
<dbReference type="SMART" id="SM00848">
    <property type="entry name" value="Inhibitor_I29"/>
    <property type="match status" value="1"/>
</dbReference>
<dbReference type="EMBL" id="OU963866">
    <property type="protein sequence ID" value="CAH0389688.1"/>
    <property type="molecule type" value="Genomic_DNA"/>
</dbReference>
<dbReference type="InterPro" id="IPR013128">
    <property type="entry name" value="Peptidase_C1A"/>
</dbReference>
<sequence length="486" mass="55282">MRSHFYSFVMCACLLLPYGVYSDSACDSSKMDDRSCDVHCNSIWGRVPLFNIPWSYGACAKDKSCVCRFNQKDLHQFTSNPCVQRSVWSSSFKGKRKIVSKEIKAQVVRLDSRQRFEVFKSAYGKQYGSQGEDLKRYDIFRKNLVIIDDLMARRKGNVVFGVGPFTDFTSEEFRRFVGIKKLRRRQLRPRMLNPFSRRSRSTNGQKPGRARSLSPGRPGDRPAPRRSVSVPPSYQPAPHNYKPWIGPDPQGQILLDWRIPDHLYPPTEAQTQFGRECDACWAFSTVGAVDIKLSRMAGRIGKVSVQALIDCDSQNYGCNGGNIEGALYFMKNNGVPSAAVYPYRAKTEVCKQYSPSVKTDYEEVDPEKVEERLMYSPLPSAIYFDPILQHYVSGVFDSEDCDIDDYDDTNHAAVIVGHYKDSWIIRDSMPTNWGLQGHWLVKKGRCGVGVRSYELKGPYPAQQNPTQTNQNPQQASSSKRKRLDQS</sequence>
<protein>
    <submittedName>
        <fullName evidence="6">Uncharacterized protein</fullName>
    </submittedName>
</protein>
<keyword evidence="3" id="KW-0732">Signal</keyword>
<feature type="signal peptide" evidence="3">
    <location>
        <begin position="1"/>
        <end position="22"/>
    </location>
</feature>
<evidence type="ECO:0000256" key="1">
    <source>
        <dbReference type="ARBA" id="ARBA00008455"/>
    </source>
</evidence>
<accession>A0A9P0ACI2</accession>
<dbReference type="Pfam" id="PF00112">
    <property type="entry name" value="Peptidase_C1"/>
    <property type="match status" value="1"/>
</dbReference>
<dbReference type="InterPro" id="IPR039417">
    <property type="entry name" value="Peptidase_C1A_papain-like"/>
</dbReference>
<name>A0A9P0ACI2_BEMTA</name>
<dbReference type="Pfam" id="PF08246">
    <property type="entry name" value="Inhibitor_I29"/>
    <property type="match status" value="1"/>
</dbReference>
<dbReference type="Proteomes" id="UP001152759">
    <property type="component" value="Chromosome 5"/>
</dbReference>
<feature type="region of interest" description="Disordered" evidence="2">
    <location>
        <begin position="456"/>
        <end position="486"/>
    </location>
</feature>
<feature type="domain" description="Cathepsin propeptide inhibitor" evidence="5">
    <location>
        <begin position="116"/>
        <end position="173"/>
    </location>
</feature>
<dbReference type="SMART" id="SM00645">
    <property type="entry name" value="Pept_C1"/>
    <property type="match status" value="1"/>
</dbReference>
<feature type="domain" description="Peptidase C1A papain C-terminal" evidence="4">
    <location>
        <begin position="255"/>
        <end position="456"/>
    </location>
</feature>
<proteinExistence type="inferred from homology"/>
<dbReference type="GO" id="GO:0008234">
    <property type="term" value="F:cysteine-type peptidase activity"/>
    <property type="evidence" value="ECO:0007669"/>
    <property type="project" value="InterPro"/>
</dbReference>
<dbReference type="SUPFAM" id="SSF54001">
    <property type="entry name" value="Cysteine proteinases"/>
    <property type="match status" value="1"/>
</dbReference>
<dbReference type="AlphaFoldDB" id="A0A9P0ACI2"/>
<evidence type="ECO:0000313" key="6">
    <source>
        <dbReference type="EMBL" id="CAH0389688.1"/>
    </source>
</evidence>
<evidence type="ECO:0000259" key="5">
    <source>
        <dbReference type="SMART" id="SM00848"/>
    </source>
</evidence>
<dbReference type="InterPro" id="IPR013201">
    <property type="entry name" value="Prot_inhib_I29"/>
</dbReference>
<evidence type="ECO:0000256" key="3">
    <source>
        <dbReference type="SAM" id="SignalP"/>
    </source>
</evidence>
<dbReference type="CDD" id="cd02248">
    <property type="entry name" value="Peptidase_C1A"/>
    <property type="match status" value="1"/>
</dbReference>